<dbReference type="EMBL" id="ANIX01002218">
    <property type="protein sequence ID" value="ETP13814.1"/>
    <property type="molecule type" value="Genomic_DNA"/>
</dbReference>
<comment type="caution">
    <text evidence="2">The sequence shown here is derived from an EMBL/GenBank/DDBJ whole genome shotgun (WGS) entry which is preliminary data.</text>
</comment>
<sequence length="32" mass="3636">EAVKPRKERNKEPPVKEQTHPKSIKIDDLPGA</sequence>
<dbReference type="Proteomes" id="UP000018958">
    <property type="component" value="Unassembled WGS sequence"/>
</dbReference>
<dbReference type="AlphaFoldDB" id="W2WW52"/>
<evidence type="ECO:0000313" key="3">
    <source>
        <dbReference type="Proteomes" id="UP000018958"/>
    </source>
</evidence>
<feature type="region of interest" description="Disordered" evidence="1">
    <location>
        <begin position="1"/>
        <end position="32"/>
    </location>
</feature>
<reference evidence="2 3" key="1">
    <citation type="submission" date="2013-11" db="EMBL/GenBank/DDBJ databases">
        <title>The Genome Sequence of Phytophthora parasitica CJ01A1.</title>
        <authorList>
            <consortium name="The Broad Institute Genomics Platform"/>
            <person name="Russ C."/>
            <person name="Tyler B."/>
            <person name="Panabieres F."/>
            <person name="Shan W."/>
            <person name="Tripathy S."/>
            <person name="Grunwald N."/>
            <person name="Machado M."/>
            <person name="Johnson C.S."/>
            <person name="Walker B."/>
            <person name="Young S.K."/>
            <person name="Zeng Q."/>
            <person name="Gargeya S."/>
            <person name="Fitzgerald M."/>
            <person name="Haas B."/>
            <person name="Abouelleil A."/>
            <person name="Allen A.W."/>
            <person name="Alvarado L."/>
            <person name="Arachchi H.M."/>
            <person name="Berlin A.M."/>
            <person name="Chapman S.B."/>
            <person name="Gainer-Dewar J."/>
            <person name="Goldberg J."/>
            <person name="Griggs A."/>
            <person name="Gujja S."/>
            <person name="Hansen M."/>
            <person name="Howarth C."/>
            <person name="Imamovic A."/>
            <person name="Ireland A."/>
            <person name="Larimer J."/>
            <person name="McCowan C."/>
            <person name="Murphy C."/>
            <person name="Pearson M."/>
            <person name="Poon T.W."/>
            <person name="Priest M."/>
            <person name="Roberts A."/>
            <person name="Saif S."/>
            <person name="Shea T."/>
            <person name="Sisk P."/>
            <person name="Sykes S."/>
            <person name="Wortman J."/>
            <person name="Nusbaum C."/>
            <person name="Birren B."/>
        </authorList>
    </citation>
    <scope>NUCLEOTIDE SEQUENCE [LARGE SCALE GENOMIC DNA]</scope>
    <source>
        <strain evidence="2 3">CJ01A1</strain>
    </source>
</reference>
<proteinExistence type="predicted"/>
<evidence type="ECO:0000313" key="2">
    <source>
        <dbReference type="EMBL" id="ETP13814.1"/>
    </source>
</evidence>
<accession>W2WW52</accession>
<name>W2WW52_PHYNI</name>
<evidence type="ECO:0000256" key="1">
    <source>
        <dbReference type="SAM" id="MobiDB-lite"/>
    </source>
</evidence>
<feature type="non-terminal residue" evidence="2">
    <location>
        <position position="1"/>
    </location>
</feature>
<organism evidence="2 3">
    <name type="scientific">Phytophthora nicotianae CJ01A1</name>
    <dbReference type="NCBI Taxonomy" id="1317063"/>
    <lineage>
        <taxon>Eukaryota</taxon>
        <taxon>Sar</taxon>
        <taxon>Stramenopiles</taxon>
        <taxon>Oomycota</taxon>
        <taxon>Peronosporomycetes</taxon>
        <taxon>Peronosporales</taxon>
        <taxon>Peronosporaceae</taxon>
        <taxon>Phytophthora</taxon>
    </lineage>
</organism>
<protein>
    <submittedName>
        <fullName evidence="2">Uncharacterized protein</fullName>
    </submittedName>
</protein>
<gene>
    <name evidence="2" type="ORF">F441_11160</name>
</gene>